<dbReference type="AlphaFoldDB" id="A0AAD2ACN5"/>
<evidence type="ECO:0000313" key="2">
    <source>
        <dbReference type="Proteomes" id="UP000834106"/>
    </source>
</evidence>
<evidence type="ECO:0000313" key="1">
    <source>
        <dbReference type="EMBL" id="CAI9783816.1"/>
    </source>
</evidence>
<gene>
    <name evidence="1" type="ORF">FPE_LOCUS31246</name>
</gene>
<accession>A0AAD2ACN5</accession>
<keyword evidence="2" id="KW-1185">Reference proteome</keyword>
<sequence>MHNHGLKEGGFIEEEVKRVLHLGFLCASRDPNSRPTITRVMTLFEGKNKLFESEVKDMDIYLIDKMKPKESRSIIPKISVQNKWKDIFRDIPFGFEGRWCLTLILRGRLFDPSSFWSYFYEKCELQRDFGGKS</sequence>
<reference evidence="1" key="1">
    <citation type="submission" date="2023-05" db="EMBL/GenBank/DDBJ databases">
        <authorList>
            <person name="Huff M."/>
        </authorList>
    </citation>
    <scope>NUCLEOTIDE SEQUENCE</scope>
</reference>
<proteinExistence type="predicted"/>
<dbReference type="EMBL" id="OU503055">
    <property type="protein sequence ID" value="CAI9783816.1"/>
    <property type="molecule type" value="Genomic_DNA"/>
</dbReference>
<protein>
    <submittedName>
        <fullName evidence="1">Uncharacterized protein</fullName>
    </submittedName>
</protein>
<organism evidence="1 2">
    <name type="scientific">Fraxinus pennsylvanica</name>
    <dbReference type="NCBI Taxonomy" id="56036"/>
    <lineage>
        <taxon>Eukaryota</taxon>
        <taxon>Viridiplantae</taxon>
        <taxon>Streptophyta</taxon>
        <taxon>Embryophyta</taxon>
        <taxon>Tracheophyta</taxon>
        <taxon>Spermatophyta</taxon>
        <taxon>Magnoliopsida</taxon>
        <taxon>eudicotyledons</taxon>
        <taxon>Gunneridae</taxon>
        <taxon>Pentapetalae</taxon>
        <taxon>asterids</taxon>
        <taxon>lamiids</taxon>
        <taxon>Lamiales</taxon>
        <taxon>Oleaceae</taxon>
        <taxon>Oleeae</taxon>
        <taxon>Fraxinus</taxon>
    </lineage>
</organism>
<name>A0AAD2ACN5_9LAMI</name>
<dbReference type="Proteomes" id="UP000834106">
    <property type="component" value="Chromosome 20"/>
</dbReference>